<dbReference type="EMBL" id="UYRT01022152">
    <property type="protein sequence ID" value="VDK60411.1"/>
    <property type="molecule type" value="Genomic_DNA"/>
</dbReference>
<reference evidence="1 2" key="1">
    <citation type="submission" date="2018-11" db="EMBL/GenBank/DDBJ databases">
        <authorList>
            <consortium name="Pathogen Informatics"/>
        </authorList>
    </citation>
    <scope>NUCLEOTIDE SEQUENCE [LARGE SCALE GENOMIC DNA]</scope>
</reference>
<name>A0A3P6T633_9BILA</name>
<protein>
    <submittedName>
        <fullName evidence="1">Uncharacterized protein</fullName>
    </submittedName>
</protein>
<sequence length="54" mass="6304">MQLALEPTRRGNFFTMHINLDGYVDFLRNAIVSNKTMFMISMEPHDHPLQRLVG</sequence>
<dbReference type="Proteomes" id="UP000271098">
    <property type="component" value="Unassembled WGS sequence"/>
</dbReference>
<dbReference type="OrthoDB" id="5857916at2759"/>
<accession>A0A3P6T633</accession>
<proteinExistence type="predicted"/>
<keyword evidence="2" id="KW-1185">Reference proteome</keyword>
<dbReference type="AlphaFoldDB" id="A0A3P6T633"/>
<evidence type="ECO:0000313" key="2">
    <source>
        <dbReference type="Proteomes" id="UP000271098"/>
    </source>
</evidence>
<evidence type="ECO:0000313" key="1">
    <source>
        <dbReference type="EMBL" id="VDK60411.1"/>
    </source>
</evidence>
<gene>
    <name evidence="1" type="ORF">GPUH_LOCUS7998</name>
</gene>
<organism evidence="1 2">
    <name type="scientific">Gongylonema pulchrum</name>
    <dbReference type="NCBI Taxonomy" id="637853"/>
    <lineage>
        <taxon>Eukaryota</taxon>
        <taxon>Metazoa</taxon>
        <taxon>Ecdysozoa</taxon>
        <taxon>Nematoda</taxon>
        <taxon>Chromadorea</taxon>
        <taxon>Rhabditida</taxon>
        <taxon>Spirurina</taxon>
        <taxon>Spiruromorpha</taxon>
        <taxon>Spiruroidea</taxon>
        <taxon>Gongylonematidae</taxon>
        <taxon>Gongylonema</taxon>
    </lineage>
</organism>